<dbReference type="Proteomes" id="UP001583186">
    <property type="component" value="Unassembled WGS sequence"/>
</dbReference>
<evidence type="ECO:0000313" key="3">
    <source>
        <dbReference type="Proteomes" id="UP001583186"/>
    </source>
</evidence>
<name>A0ABR3Z3V8_9PEZI</name>
<sequence>MAGVTLFPSADAQWIWTSDFNDAAAPGQFVLFRKTFEIADNIPSEPVLLHVTADTRYRLYLNGESISFGPCKSYLQHWIYETGQVIHTDTTWKAKKDVSVQIAADSEWDPHLGPQFLGINERVVGQLASTGWQTLSYDDRQWPAAIINSPTRFNSPMLDPRRLFPREIPALTEDFSRFDSVVTASDKAAIDTWNKMLRGNDGGQSVSAHVPANTTFSVDIRCDRLATGFVDFACDFVGAGDDDVSPTVDILYSECYEASMDGGAPRTKGNRTDYQNGVLYGSKDVYTPHRHGANHYSPFWWRTFRYIRLTITTKASPLAVTAFTYRATYLPVHVTTTISTSSSFVTHLWDISLHTLRSCMHETYEDCPYYEQNQFIMDARSQMLFTYLVARGDDRLARKTMSEFYASRRDDGLLDTYFPNRGGSISIPTFSLYWVLMVHDHMVYVGDERLLKKYMGTVDGILNYFDERINEDLGLVGKFDADCWPYVDWVQGWFTPGLGIRGVGVPPAYHQPGGCATFHSLLYAYTLRKASELCVFLGRRDTAREYNARHKRIVRAVRTHCYDEATGFFLDSPRNSVTSTTDGRSQHVQIFALLSGCVDSVEDGKTLMRRTILQREEHKLAKASFSLAFYLFRAASEAGVYEECWPALIAPWDAMLQQNLTTWAESESMVRSDCHGWSAVPLYEIVCEVLGIQYQSKPYLARVHGEDENDSAVAQVQIAPKRGLVEDMSAKFVLPGGDSSNALSVSWQPNGEIVLGCTKDQVVRVRGQFGWVTNALCTYVTGL</sequence>
<evidence type="ECO:0000259" key="1">
    <source>
        <dbReference type="Pfam" id="PF17389"/>
    </source>
</evidence>
<dbReference type="Gene3D" id="2.60.420.10">
    <property type="entry name" value="Maltose phosphorylase, domain 3"/>
    <property type="match status" value="1"/>
</dbReference>
<comment type="caution">
    <text evidence="2">The sequence shown here is derived from an EMBL/GenBank/DDBJ whole genome shotgun (WGS) entry which is preliminary data.</text>
</comment>
<dbReference type="PANTHER" id="PTHR34987:SF2">
    <property type="entry name" value="B, PUTATIVE (AFU_ORTHOLOGUE AFUA_7G05040)-RELATED"/>
    <property type="match status" value="1"/>
</dbReference>
<dbReference type="InterPro" id="IPR035396">
    <property type="entry name" value="Bac_rhamnosid6H"/>
</dbReference>
<dbReference type="Gene3D" id="2.60.120.260">
    <property type="entry name" value="Galactose-binding domain-like"/>
    <property type="match status" value="2"/>
</dbReference>
<keyword evidence="3" id="KW-1185">Reference proteome</keyword>
<dbReference type="PANTHER" id="PTHR34987">
    <property type="entry name" value="C, PUTATIVE (AFU_ORTHOLOGUE AFUA_3G02880)-RELATED"/>
    <property type="match status" value="1"/>
</dbReference>
<gene>
    <name evidence="2" type="ORF">Sste5346_005970</name>
</gene>
<evidence type="ECO:0000313" key="2">
    <source>
        <dbReference type="EMBL" id="KAL1894184.1"/>
    </source>
</evidence>
<dbReference type="SUPFAM" id="SSF48208">
    <property type="entry name" value="Six-hairpin glycosidases"/>
    <property type="match status" value="1"/>
</dbReference>
<proteinExistence type="predicted"/>
<feature type="domain" description="Alpha-L-rhamnosidase six-hairpin glycosidase" evidence="1">
    <location>
        <begin position="335"/>
        <end position="677"/>
    </location>
</feature>
<dbReference type="InterPro" id="IPR012341">
    <property type="entry name" value="6hp_glycosidase-like_sf"/>
</dbReference>
<protein>
    <recommendedName>
        <fullName evidence="1">Alpha-L-rhamnosidase six-hairpin glycosidase domain-containing protein</fullName>
    </recommendedName>
</protein>
<dbReference type="EMBL" id="JAWCUI010000034">
    <property type="protein sequence ID" value="KAL1894184.1"/>
    <property type="molecule type" value="Genomic_DNA"/>
</dbReference>
<reference evidence="2 3" key="1">
    <citation type="journal article" date="2024" name="IMA Fungus">
        <title>IMA Genome - F19 : A genome assembly and annotation guide to empower mycologists, including annotated draft genome sequences of Ceratocystis pirilliformis, Diaporthe australafricana, Fusarium ophioides, Paecilomyces lecythidis, and Sporothrix stenoceras.</title>
        <authorList>
            <person name="Aylward J."/>
            <person name="Wilson A.M."/>
            <person name="Visagie C.M."/>
            <person name="Spraker J."/>
            <person name="Barnes I."/>
            <person name="Buitendag C."/>
            <person name="Ceriani C."/>
            <person name="Del Mar Angel L."/>
            <person name="du Plessis D."/>
            <person name="Fuchs T."/>
            <person name="Gasser K."/>
            <person name="Kramer D."/>
            <person name="Li W."/>
            <person name="Munsamy K."/>
            <person name="Piso A."/>
            <person name="Price J.L."/>
            <person name="Sonnekus B."/>
            <person name="Thomas C."/>
            <person name="van der Nest A."/>
            <person name="van Dijk A."/>
            <person name="van Heerden A."/>
            <person name="van Vuuren N."/>
            <person name="Yilmaz N."/>
            <person name="Duong T.A."/>
            <person name="van der Merwe N.A."/>
            <person name="Wingfield M.J."/>
            <person name="Wingfield B.D."/>
        </authorList>
    </citation>
    <scope>NUCLEOTIDE SEQUENCE [LARGE SCALE GENOMIC DNA]</scope>
    <source>
        <strain evidence="2 3">CMW 5346</strain>
    </source>
</reference>
<dbReference type="InterPro" id="IPR008928">
    <property type="entry name" value="6-hairpin_glycosidase_sf"/>
</dbReference>
<organism evidence="2 3">
    <name type="scientific">Sporothrix stenoceras</name>
    <dbReference type="NCBI Taxonomy" id="5173"/>
    <lineage>
        <taxon>Eukaryota</taxon>
        <taxon>Fungi</taxon>
        <taxon>Dikarya</taxon>
        <taxon>Ascomycota</taxon>
        <taxon>Pezizomycotina</taxon>
        <taxon>Sordariomycetes</taxon>
        <taxon>Sordariomycetidae</taxon>
        <taxon>Ophiostomatales</taxon>
        <taxon>Ophiostomataceae</taxon>
        <taxon>Sporothrix</taxon>
    </lineage>
</organism>
<dbReference type="Pfam" id="PF17389">
    <property type="entry name" value="Bac_rhamnosid6H"/>
    <property type="match status" value="1"/>
</dbReference>
<dbReference type="Gene3D" id="1.50.10.10">
    <property type="match status" value="1"/>
</dbReference>
<accession>A0ABR3Z3V8</accession>